<feature type="region of interest" description="Disordered" evidence="6">
    <location>
        <begin position="499"/>
        <end position="526"/>
    </location>
</feature>
<organism evidence="8 9">
    <name type="scientific">Capronia epimyces CBS 606.96</name>
    <dbReference type="NCBI Taxonomy" id="1182542"/>
    <lineage>
        <taxon>Eukaryota</taxon>
        <taxon>Fungi</taxon>
        <taxon>Dikarya</taxon>
        <taxon>Ascomycota</taxon>
        <taxon>Pezizomycotina</taxon>
        <taxon>Eurotiomycetes</taxon>
        <taxon>Chaetothyriomycetidae</taxon>
        <taxon>Chaetothyriales</taxon>
        <taxon>Herpotrichiellaceae</taxon>
        <taxon>Capronia</taxon>
    </lineage>
</organism>
<dbReference type="PANTHER" id="PTHR43791:SF39">
    <property type="entry name" value="TRANSPORTER LIZ1_SEO1, PUTATIVE (AFU_ORTHOLOGUE AFUA_3G00980)-RELATED"/>
    <property type="match status" value="1"/>
</dbReference>
<keyword evidence="2" id="KW-0813">Transport</keyword>
<evidence type="ECO:0000256" key="5">
    <source>
        <dbReference type="ARBA" id="ARBA00023136"/>
    </source>
</evidence>
<feature type="transmembrane region" description="Helical" evidence="7">
    <location>
        <begin position="246"/>
        <end position="266"/>
    </location>
</feature>
<evidence type="ECO:0000256" key="1">
    <source>
        <dbReference type="ARBA" id="ARBA00004141"/>
    </source>
</evidence>
<evidence type="ECO:0000313" key="9">
    <source>
        <dbReference type="Proteomes" id="UP000019478"/>
    </source>
</evidence>
<feature type="transmembrane region" description="Helical" evidence="7">
    <location>
        <begin position="449"/>
        <end position="468"/>
    </location>
</feature>
<dbReference type="PANTHER" id="PTHR43791">
    <property type="entry name" value="PERMEASE-RELATED"/>
    <property type="match status" value="1"/>
</dbReference>
<dbReference type="InterPro" id="IPR036259">
    <property type="entry name" value="MFS_trans_sf"/>
</dbReference>
<evidence type="ECO:0000313" key="8">
    <source>
        <dbReference type="EMBL" id="EXJ80744.1"/>
    </source>
</evidence>
<dbReference type="HOGENOM" id="CLU_001265_4_2_1"/>
<reference evidence="8 9" key="1">
    <citation type="submission" date="2013-03" db="EMBL/GenBank/DDBJ databases">
        <title>The Genome Sequence of Capronia epimyces CBS 606.96.</title>
        <authorList>
            <consortium name="The Broad Institute Genomics Platform"/>
            <person name="Cuomo C."/>
            <person name="de Hoog S."/>
            <person name="Gorbushina A."/>
            <person name="Walker B."/>
            <person name="Young S.K."/>
            <person name="Zeng Q."/>
            <person name="Gargeya S."/>
            <person name="Fitzgerald M."/>
            <person name="Haas B."/>
            <person name="Abouelleil A."/>
            <person name="Allen A.W."/>
            <person name="Alvarado L."/>
            <person name="Arachchi H.M."/>
            <person name="Berlin A.M."/>
            <person name="Chapman S.B."/>
            <person name="Gainer-Dewar J."/>
            <person name="Goldberg J."/>
            <person name="Griggs A."/>
            <person name="Gujja S."/>
            <person name="Hansen M."/>
            <person name="Howarth C."/>
            <person name="Imamovic A."/>
            <person name="Ireland A."/>
            <person name="Larimer J."/>
            <person name="McCowan C."/>
            <person name="Murphy C."/>
            <person name="Pearson M."/>
            <person name="Poon T.W."/>
            <person name="Priest M."/>
            <person name="Roberts A."/>
            <person name="Saif S."/>
            <person name="Shea T."/>
            <person name="Sisk P."/>
            <person name="Sykes S."/>
            <person name="Wortman J."/>
            <person name="Nusbaum C."/>
            <person name="Birren B."/>
        </authorList>
    </citation>
    <scope>NUCLEOTIDE SEQUENCE [LARGE SCALE GENOMIC DNA]</scope>
    <source>
        <strain evidence="8 9">CBS 606.96</strain>
    </source>
</reference>
<feature type="transmembrane region" description="Helical" evidence="7">
    <location>
        <begin position="209"/>
        <end position="226"/>
    </location>
</feature>
<dbReference type="eggNOG" id="KOG2533">
    <property type="taxonomic scope" value="Eukaryota"/>
</dbReference>
<dbReference type="AlphaFoldDB" id="W9YEL3"/>
<proteinExistence type="predicted"/>
<keyword evidence="3 7" id="KW-0812">Transmembrane</keyword>
<evidence type="ECO:0000256" key="6">
    <source>
        <dbReference type="SAM" id="MobiDB-lite"/>
    </source>
</evidence>
<dbReference type="SUPFAM" id="SSF103473">
    <property type="entry name" value="MFS general substrate transporter"/>
    <property type="match status" value="1"/>
</dbReference>
<name>W9YEL3_9EURO</name>
<dbReference type="Gene3D" id="1.20.1250.20">
    <property type="entry name" value="MFS general substrate transporter like domains"/>
    <property type="match status" value="1"/>
</dbReference>
<protein>
    <recommendedName>
        <fullName evidence="10">Major facilitator superfamily (MFS) profile domain-containing protein</fullName>
    </recommendedName>
</protein>
<dbReference type="OrthoDB" id="3639251at2759"/>
<dbReference type="GeneID" id="19171132"/>
<accession>W9YEL3</accession>
<feature type="compositionally biased region" description="Polar residues" evidence="6">
    <location>
        <begin position="517"/>
        <end position="526"/>
    </location>
</feature>
<keyword evidence="5 7" id="KW-0472">Membrane</keyword>
<evidence type="ECO:0008006" key="10">
    <source>
        <dbReference type="Google" id="ProtNLM"/>
    </source>
</evidence>
<sequence length="526" mass="59369">MGKLAVNTDVEPLDISQREHSDLKLKDGLDTSAKRSSWKFWSGWDQQSEERRLLTKLDLTITLFGFLGGLIKHIDRQNLTNAFVSGMKEDLGLYGNEMNYAQTTYSVVNILCIWPINLAMTRCNPRYFIPALEIGWTIATFASSAMKTPLQMYALRGLVGLFEWYVESHPTTYDPEDNAELITKYSGHFSAIMYVAGGWFQKRELAKRIFLINSAGHIGPMFSSYLQTAAYKGLNGTMGRAGWRWVFIIDGIISIGIALPQVFLFPDLPARQKPDRVFTEREIELARDRNPKEGRVKQGAITKKQLRRFFTDPQIWLLWVISAANIVPNQIPNSMAYWFKAWNKIKPGSFTVPQINDYITPIYAIELVLDLSWSYMSDSILRGRRWPFLLLCQGVMAVVSILLATTPVFPHNRAFRWFLYYMSGFINSSPPPLAVFKTVDQPAVVKGNWTGAGFCFAGILATATLAYIQHREKKQAREREGDDAAATAATAIEEVEEYRVPGTDAEEIGKLAPASPSPSEIVSSKR</sequence>
<gene>
    <name evidence="8" type="ORF">A1O3_07028</name>
</gene>
<evidence type="ECO:0000256" key="4">
    <source>
        <dbReference type="ARBA" id="ARBA00022989"/>
    </source>
</evidence>
<dbReference type="EMBL" id="AMGY01000006">
    <property type="protein sequence ID" value="EXJ80744.1"/>
    <property type="molecule type" value="Genomic_DNA"/>
</dbReference>
<feature type="transmembrane region" description="Helical" evidence="7">
    <location>
        <begin position="388"/>
        <end position="409"/>
    </location>
</feature>
<dbReference type="Pfam" id="PF07690">
    <property type="entry name" value="MFS_1"/>
    <property type="match status" value="1"/>
</dbReference>
<evidence type="ECO:0000256" key="3">
    <source>
        <dbReference type="ARBA" id="ARBA00022692"/>
    </source>
</evidence>
<dbReference type="RefSeq" id="XP_007735332.1">
    <property type="nucleotide sequence ID" value="XM_007737142.1"/>
</dbReference>
<evidence type="ECO:0000256" key="2">
    <source>
        <dbReference type="ARBA" id="ARBA00022448"/>
    </source>
</evidence>
<comment type="subcellular location">
    <subcellularLocation>
        <location evidence="1">Membrane</location>
        <topology evidence="1">Multi-pass membrane protein</topology>
    </subcellularLocation>
</comment>
<evidence type="ECO:0000256" key="7">
    <source>
        <dbReference type="SAM" id="Phobius"/>
    </source>
</evidence>
<keyword evidence="4 7" id="KW-1133">Transmembrane helix</keyword>
<dbReference type="GO" id="GO:0016020">
    <property type="term" value="C:membrane"/>
    <property type="evidence" value="ECO:0007669"/>
    <property type="project" value="UniProtKB-SubCell"/>
</dbReference>
<dbReference type="GO" id="GO:0022857">
    <property type="term" value="F:transmembrane transporter activity"/>
    <property type="evidence" value="ECO:0007669"/>
    <property type="project" value="InterPro"/>
</dbReference>
<dbReference type="Proteomes" id="UP000019478">
    <property type="component" value="Unassembled WGS sequence"/>
</dbReference>
<comment type="caution">
    <text evidence="8">The sequence shown here is derived from an EMBL/GenBank/DDBJ whole genome shotgun (WGS) entry which is preliminary data.</text>
</comment>
<keyword evidence="9" id="KW-1185">Reference proteome</keyword>
<dbReference type="InterPro" id="IPR011701">
    <property type="entry name" value="MFS"/>
</dbReference>